<evidence type="ECO:0000313" key="5">
    <source>
        <dbReference type="Proteomes" id="UP000619376"/>
    </source>
</evidence>
<accession>A0A7W8KI86</accession>
<reference evidence="5" key="2">
    <citation type="journal article" date="2019" name="Int. J. Syst. Evol. Microbiol.">
        <title>The Global Catalogue of Microorganisms (GCM) 10K type strain sequencing project: providing services to taxonomists for standard genome sequencing and annotation.</title>
        <authorList>
            <consortium name="The Broad Institute Genomics Platform"/>
            <consortium name="The Broad Institute Genome Sequencing Center for Infectious Disease"/>
            <person name="Wu L."/>
            <person name="Ma J."/>
        </authorList>
    </citation>
    <scope>NUCLEOTIDE SEQUENCE [LARGE SCALE GENOMIC DNA]</scope>
    <source>
        <strain evidence="5">CGMCC 1.18437</strain>
    </source>
</reference>
<dbReference type="Proteomes" id="UP000539473">
    <property type="component" value="Unassembled WGS sequence"/>
</dbReference>
<evidence type="ECO:0000313" key="3">
    <source>
        <dbReference type="EMBL" id="MBB5378714.1"/>
    </source>
</evidence>
<dbReference type="RefSeq" id="WP_184115417.1">
    <property type="nucleotide sequence ID" value="NZ_BNAJ01000014.1"/>
</dbReference>
<comment type="caution">
    <text evidence="3">The sequence shown here is derived from an EMBL/GenBank/DDBJ whole genome shotgun (WGS) entry which is preliminary data.</text>
</comment>
<dbReference type="EMBL" id="BNAJ01000014">
    <property type="protein sequence ID" value="GHF60474.1"/>
    <property type="molecule type" value="Genomic_DNA"/>
</dbReference>
<evidence type="ECO:0000313" key="4">
    <source>
        <dbReference type="Proteomes" id="UP000539473"/>
    </source>
</evidence>
<protein>
    <recommendedName>
        <fullName evidence="6">Secreted protein</fullName>
    </recommendedName>
</protein>
<evidence type="ECO:0000313" key="2">
    <source>
        <dbReference type="EMBL" id="GHF60474.1"/>
    </source>
</evidence>
<reference evidence="3 4" key="3">
    <citation type="submission" date="2020-08" db="EMBL/GenBank/DDBJ databases">
        <title>Genomic Encyclopedia of Type Strains, Phase IV (KMG-IV): sequencing the most valuable type-strain genomes for metagenomic binning, comparative biology and taxonomic classification.</title>
        <authorList>
            <person name="Goeker M."/>
        </authorList>
    </citation>
    <scope>NUCLEOTIDE SEQUENCE [LARGE SCALE GENOMIC DNA]</scope>
    <source>
        <strain evidence="3 4">DSM 27521</strain>
    </source>
</reference>
<keyword evidence="1" id="KW-0732">Signal</keyword>
<reference evidence="2" key="1">
    <citation type="journal article" date="2014" name="Int. J. Syst. Evol. Microbiol.">
        <title>Complete genome of a new Firmicutes species belonging to the dominant human colonic microbiota ('Ruminococcus bicirculans') reveals two chromosomes and a selective capacity to utilize plant glucans.</title>
        <authorList>
            <consortium name="NISC Comparative Sequencing Program"/>
            <person name="Wegmann U."/>
            <person name="Louis P."/>
            <person name="Goesmann A."/>
            <person name="Henrissat B."/>
            <person name="Duncan S.H."/>
            <person name="Flint H.J."/>
        </authorList>
    </citation>
    <scope>NUCLEOTIDE SEQUENCE</scope>
    <source>
        <strain evidence="2">CGMCC 1.18437</strain>
    </source>
</reference>
<organism evidence="3 4">
    <name type="scientific">Deinococcus metalli</name>
    <dbReference type="NCBI Taxonomy" id="1141878"/>
    <lineage>
        <taxon>Bacteria</taxon>
        <taxon>Thermotogati</taxon>
        <taxon>Deinococcota</taxon>
        <taxon>Deinococci</taxon>
        <taxon>Deinococcales</taxon>
        <taxon>Deinococcaceae</taxon>
        <taxon>Deinococcus</taxon>
    </lineage>
</organism>
<evidence type="ECO:0008006" key="6">
    <source>
        <dbReference type="Google" id="ProtNLM"/>
    </source>
</evidence>
<dbReference type="AlphaFoldDB" id="A0A7W8KI86"/>
<name>A0A7W8KI86_9DEIO</name>
<keyword evidence="5" id="KW-1185">Reference proteome</keyword>
<feature type="signal peptide" evidence="1">
    <location>
        <begin position="1"/>
        <end position="20"/>
    </location>
</feature>
<gene>
    <name evidence="2" type="ORF">GCM10017781_40840</name>
    <name evidence="3" type="ORF">HNQ07_004221</name>
</gene>
<reference evidence="2" key="4">
    <citation type="submission" date="2024-05" db="EMBL/GenBank/DDBJ databases">
        <authorList>
            <person name="Sun Q."/>
            <person name="Zhou Y."/>
        </authorList>
    </citation>
    <scope>NUCLEOTIDE SEQUENCE</scope>
    <source>
        <strain evidence="2">CGMCC 1.18437</strain>
    </source>
</reference>
<feature type="chain" id="PRO_5030684974" description="Secreted protein" evidence="1">
    <location>
        <begin position="21"/>
        <end position="168"/>
    </location>
</feature>
<dbReference type="Proteomes" id="UP000619376">
    <property type="component" value="Unassembled WGS sequence"/>
</dbReference>
<proteinExistence type="predicted"/>
<evidence type="ECO:0000256" key="1">
    <source>
        <dbReference type="SAM" id="SignalP"/>
    </source>
</evidence>
<sequence length="168" mass="17717">MLLRLFLTLSVLHTSALASALPAPTAPLVGTSASFARAPICRTLGCVYQGVRRFRLEGSNNPMRVYRYRLTGGTQVEVTRFDLPGQSGDGRVVTVRAQGPVTPRGARTAALLATAASGRPVSAAQVTACWRQTSSGPQRFLVSGSFEAPSVLCGSQGRRGTLLVTLTN</sequence>
<dbReference type="EMBL" id="JACHFK010000015">
    <property type="protein sequence ID" value="MBB5378714.1"/>
    <property type="molecule type" value="Genomic_DNA"/>
</dbReference>